<accession>A0ABR1CZA8</accession>
<dbReference type="Proteomes" id="UP001303046">
    <property type="component" value="Unassembled WGS sequence"/>
</dbReference>
<dbReference type="EMBL" id="JAVFWL010000003">
    <property type="protein sequence ID" value="KAK6743003.1"/>
    <property type="molecule type" value="Genomic_DNA"/>
</dbReference>
<reference evidence="1 2" key="1">
    <citation type="submission" date="2023-08" db="EMBL/GenBank/DDBJ databases">
        <title>A Necator americanus chromosomal reference genome.</title>
        <authorList>
            <person name="Ilik V."/>
            <person name="Petrzelkova K.J."/>
            <person name="Pardy F."/>
            <person name="Fuh T."/>
            <person name="Niatou-Singa F.S."/>
            <person name="Gouil Q."/>
            <person name="Baker L."/>
            <person name="Ritchie M.E."/>
            <person name="Jex A.R."/>
            <person name="Gazzola D."/>
            <person name="Li H."/>
            <person name="Toshio Fujiwara R."/>
            <person name="Zhan B."/>
            <person name="Aroian R.V."/>
            <person name="Pafco B."/>
            <person name="Schwarz E.M."/>
        </authorList>
    </citation>
    <scope>NUCLEOTIDE SEQUENCE [LARGE SCALE GENOMIC DNA]</scope>
    <source>
        <strain evidence="1 2">Aroian</strain>
        <tissue evidence="1">Whole animal</tissue>
    </source>
</reference>
<sequence>MPALLVRINQSLVMAKRGRANDNVVDQISITTSKPENAVAYACAHRSNGRECALFTRASPIEPLGPGTKEELVKNILWSCSLLENVVAQ</sequence>
<protein>
    <submittedName>
        <fullName evidence="1">Uncharacterized protein</fullName>
    </submittedName>
</protein>
<evidence type="ECO:0000313" key="2">
    <source>
        <dbReference type="Proteomes" id="UP001303046"/>
    </source>
</evidence>
<evidence type="ECO:0000313" key="1">
    <source>
        <dbReference type="EMBL" id="KAK6743003.1"/>
    </source>
</evidence>
<name>A0ABR1CZA8_NECAM</name>
<proteinExistence type="predicted"/>
<organism evidence="1 2">
    <name type="scientific">Necator americanus</name>
    <name type="common">Human hookworm</name>
    <dbReference type="NCBI Taxonomy" id="51031"/>
    <lineage>
        <taxon>Eukaryota</taxon>
        <taxon>Metazoa</taxon>
        <taxon>Ecdysozoa</taxon>
        <taxon>Nematoda</taxon>
        <taxon>Chromadorea</taxon>
        <taxon>Rhabditida</taxon>
        <taxon>Rhabditina</taxon>
        <taxon>Rhabditomorpha</taxon>
        <taxon>Strongyloidea</taxon>
        <taxon>Ancylostomatidae</taxon>
        <taxon>Bunostominae</taxon>
        <taxon>Necator</taxon>
    </lineage>
</organism>
<gene>
    <name evidence="1" type="primary">Necator_chrIII.g11101</name>
    <name evidence="1" type="ORF">RB195_010336</name>
</gene>
<comment type="caution">
    <text evidence="1">The sequence shown here is derived from an EMBL/GenBank/DDBJ whole genome shotgun (WGS) entry which is preliminary data.</text>
</comment>
<keyword evidence="2" id="KW-1185">Reference proteome</keyword>